<sequence length="306" mass="33836">MTESEPVFNLLEEHLLDPGAGWSVGSFGAIGEFMRDPKEAVDIHQGEDALCAVTARGGLRLQDDPELRPVAYEHANARSHSWSQAVALCLPEGKCHMSARSVLSELGPDAEALREQDRQSVLFDLGLSQVQVDVCVRCKDEQLIADLRSQAGRSVLEADNPAMGRIVSASPHRVFRSRFARAEVYQPIPPADGRSPEGPHTHILPKLLRSRRTHAATAPIPKGWVPAAHLFPAHPAKDLMGRPTEFDAGRHTRFQELLEQYGVAHLQEYKRRILQALHAGQEPPIPSGRFEKAVHRVTMRQHAMAA</sequence>
<accession>A0ABV8UGL5</accession>
<dbReference type="RefSeq" id="WP_382420012.1">
    <property type="nucleotide sequence ID" value="NZ_JBHSCW010000001.1"/>
</dbReference>
<evidence type="ECO:0000313" key="1">
    <source>
        <dbReference type="EMBL" id="MFC4349995.1"/>
    </source>
</evidence>
<organism evidence="1 2">
    <name type="scientific">Fodinicurvata halophila</name>
    <dbReference type="NCBI Taxonomy" id="1419723"/>
    <lineage>
        <taxon>Bacteria</taxon>
        <taxon>Pseudomonadati</taxon>
        <taxon>Pseudomonadota</taxon>
        <taxon>Alphaproteobacteria</taxon>
        <taxon>Rhodospirillales</taxon>
        <taxon>Rhodovibrionaceae</taxon>
        <taxon>Fodinicurvata</taxon>
    </lineage>
</organism>
<gene>
    <name evidence="1" type="ORF">ACFOW6_00410</name>
</gene>
<reference evidence="2" key="1">
    <citation type="journal article" date="2019" name="Int. J. Syst. Evol. Microbiol.">
        <title>The Global Catalogue of Microorganisms (GCM) 10K type strain sequencing project: providing services to taxonomists for standard genome sequencing and annotation.</title>
        <authorList>
            <consortium name="The Broad Institute Genomics Platform"/>
            <consortium name="The Broad Institute Genome Sequencing Center for Infectious Disease"/>
            <person name="Wu L."/>
            <person name="Ma J."/>
        </authorList>
    </citation>
    <scope>NUCLEOTIDE SEQUENCE [LARGE SCALE GENOMIC DNA]</scope>
    <source>
        <strain evidence="2">CECT 8472</strain>
    </source>
</reference>
<dbReference type="InterPro" id="IPR053838">
    <property type="entry name" value="DUF6925"/>
</dbReference>
<dbReference type="EMBL" id="JBHSCW010000001">
    <property type="protein sequence ID" value="MFC4349995.1"/>
    <property type="molecule type" value="Genomic_DNA"/>
</dbReference>
<dbReference type="Pfam" id="PF21973">
    <property type="entry name" value="DUF6925"/>
    <property type="match status" value="1"/>
</dbReference>
<comment type="caution">
    <text evidence="1">The sequence shown here is derived from an EMBL/GenBank/DDBJ whole genome shotgun (WGS) entry which is preliminary data.</text>
</comment>
<dbReference type="Proteomes" id="UP001595799">
    <property type="component" value="Unassembled WGS sequence"/>
</dbReference>
<protein>
    <submittedName>
        <fullName evidence="1">DUF6925 family protein</fullName>
    </submittedName>
</protein>
<keyword evidence="2" id="KW-1185">Reference proteome</keyword>
<name>A0ABV8UGL5_9PROT</name>
<proteinExistence type="predicted"/>
<evidence type="ECO:0000313" key="2">
    <source>
        <dbReference type="Proteomes" id="UP001595799"/>
    </source>
</evidence>